<dbReference type="GO" id="GO:0018580">
    <property type="term" value="F:nitronate monooxygenase activity"/>
    <property type="evidence" value="ECO:0007669"/>
    <property type="project" value="InterPro"/>
</dbReference>
<dbReference type="InterPro" id="IPR013785">
    <property type="entry name" value="Aldolase_TIM"/>
</dbReference>
<accession>J5RFS8</accession>
<keyword evidence="3" id="KW-0560">Oxidoreductase</keyword>
<dbReference type="Pfam" id="PF03060">
    <property type="entry name" value="NMO"/>
    <property type="match status" value="1"/>
</dbReference>
<dbReference type="HOGENOM" id="CLU_038732_2_3_1"/>
<dbReference type="RefSeq" id="XP_014183527.1">
    <property type="nucleotide sequence ID" value="XM_014328052.1"/>
</dbReference>
<dbReference type="SUPFAM" id="SSF51412">
    <property type="entry name" value="Inosine monophosphate dehydrogenase (IMPDH)"/>
    <property type="match status" value="1"/>
</dbReference>
<dbReference type="CDD" id="cd04730">
    <property type="entry name" value="NPD_like"/>
    <property type="match status" value="1"/>
</dbReference>
<keyword evidence="1" id="KW-0285">Flavoprotein</keyword>
<dbReference type="EMBL" id="ALBS01000027">
    <property type="protein sequence ID" value="EJT52408.1"/>
    <property type="molecule type" value="Genomic_DNA"/>
</dbReference>
<evidence type="ECO:0000256" key="2">
    <source>
        <dbReference type="ARBA" id="ARBA00022643"/>
    </source>
</evidence>
<dbReference type="AlphaFoldDB" id="J5RFS8"/>
<protein>
    <submittedName>
        <fullName evidence="4">Uncharacterized protein</fullName>
    </submittedName>
</protein>
<dbReference type="Proteomes" id="UP000002748">
    <property type="component" value="Unassembled WGS sequence"/>
</dbReference>
<keyword evidence="2" id="KW-0288">FMN</keyword>
<gene>
    <name evidence="4" type="ORF">A1Q1_04620</name>
</gene>
<name>J5RFS8_TRIAS</name>
<dbReference type="InterPro" id="IPR004136">
    <property type="entry name" value="NMO"/>
</dbReference>
<evidence type="ECO:0000256" key="1">
    <source>
        <dbReference type="ARBA" id="ARBA00022630"/>
    </source>
</evidence>
<proteinExistence type="predicted"/>
<dbReference type="GeneID" id="25988132"/>
<evidence type="ECO:0000256" key="3">
    <source>
        <dbReference type="ARBA" id="ARBA00023002"/>
    </source>
</evidence>
<evidence type="ECO:0000313" key="4">
    <source>
        <dbReference type="EMBL" id="EJT52408.1"/>
    </source>
</evidence>
<dbReference type="KEGG" id="tasa:A1Q1_04620"/>
<dbReference type="PANTHER" id="PTHR32332">
    <property type="entry name" value="2-NITROPROPANE DIOXYGENASE"/>
    <property type="match status" value="1"/>
</dbReference>
<sequence length="352" mass="37220">MTAPLQTAITELFGIQHPVILAGMNVAAGPGLAAAVSNAGGLGVIGGIGYTPKVLRQVIGELKAGLKDPKLPFGVDLLLPQVGGSARKTNYDYTKGQLDELISVIIEEGAKLFVCAVGVPPKHVVDRLHKHNILVMNMVGAPKHVEKALERGVDIICAQGGEGGGHTGSTPSSILWEECVDRVKGKTSPLTGKPIYVVAAGGIADGRGLAAALMYGAQAVWVGTRFVASVEAGAPKYHKDLVVSADFGDTATSLIYTGRPLRVRRTDYVKSWETPDQVKKIQELTSQGKLPFELALAENPKLSIPGRPWLMGDVSARIKSVLSAKEIIDELVNGAKEALENGNKFIRNNAKL</sequence>
<reference evidence="4 5" key="1">
    <citation type="journal article" date="2012" name="Eukaryot. Cell">
        <title>Draft genome sequence of CBS 2479, the standard type strain of Trichosporon asahii.</title>
        <authorList>
            <person name="Yang R.Y."/>
            <person name="Li H.T."/>
            <person name="Zhu H."/>
            <person name="Zhou G.P."/>
            <person name="Wang M."/>
            <person name="Wang L."/>
        </authorList>
    </citation>
    <scope>NUCLEOTIDE SEQUENCE [LARGE SCALE GENOMIC DNA]</scope>
    <source>
        <strain evidence="5">ATCC 90039 / CBS 2479 / JCM 2466 / KCTC 7840 / NCYC 2677 / UAMH 7654</strain>
    </source>
</reference>
<dbReference type="OrthoDB" id="10265891at2759"/>
<dbReference type="PANTHER" id="PTHR32332:SF31">
    <property type="entry name" value="2-NITROPROPANE DIOXYGENASE FAMILY, PUTATIVE (AFU_ORTHOLOGUE AFUA_2G09850)-RELATED"/>
    <property type="match status" value="1"/>
</dbReference>
<dbReference type="Gene3D" id="3.20.20.70">
    <property type="entry name" value="Aldolase class I"/>
    <property type="match status" value="1"/>
</dbReference>
<comment type="caution">
    <text evidence="4">The sequence shown here is derived from an EMBL/GenBank/DDBJ whole genome shotgun (WGS) entry which is preliminary data.</text>
</comment>
<organism evidence="4 5">
    <name type="scientific">Trichosporon asahii var. asahii (strain ATCC 90039 / CBS 2479 / JCM 2466 / KCTC 7840 / NBRC 103889/ NCYC 2677 / UAMH 7654)</name>
    <name type="common">Yeast</name>
    <dbReference type="NCBI Taxonomy" id="1186058"/>
    <lineage>
        <taxon>Eukaryota</taxon>
        <taxon>Fungi</taxon>
        <taxon>Dikarya</taxon>
        <taxon>Basidiomycota</taxon>
        <taxon>Agaricomycotina</taxon>
        <taxon>Tremellomycetes</taxon>
        <taxon>Trichosporonales</taxon>
        <taxon>Trichosporonaceae</taxon>
        <taxon>Trichosporon</taxon>
    </lineage>
</organism>
<dbReference type="VEuPathDB" id="FungiDB:A1Q1_04620"/>
<evidence type="ECO:0000313" key="5">
    <source>
        <dbReference type="Proteomes" id="UP000002748"/>
    </source>
</evidence>